<dbReference type="Pfam" id="PF12801">
    <property type="entry name" value="Fer4_5"/>
    <property type="match status" value="1"/>
</dbReference>
<gene>
    <name evidence="10" type="ORF">CLV93_1199</name>
    <name evidence="9" type="ORF">JCM18694_38330</name>
</gene>
<dbReference type="GO" id="GO:0051539">
    <property type="term" value="F:4 iron, 4 sulfur cluster binding"/>
    <property type="evidence" value="ECO:0007669"/>
    <property type="project" value="UniProtKB-KW"/>
</dbReference>
<dbReference type="GO" id="GO:0046872">
    <property type="term" value="F:metal ion binding"/>
    <property type="evidence" value="ECO:0007669"/>
    <property type="project" value="UniProtKB-KW"/>
</dbReference>
<evidence type="ECO:0000313" key="12">
    <source>
        <dbReference type="Proteomes" id="UP000396862"/>
    </source>
</evidence>
<keyword evidence="5" id="KW-0408">Iron</keyword>
<sequence length="183" mass="21018">MKKQKLLRWAIKQRKVIQVIIGVALYIIIGYYHISLWYVLLFGAITGVILGKVFCRWMCPMGVMMEFLTSMTPGESFRQTYQYHKLGCPIAWISGWLNRFSFYRISLNKDTCKSCGICDKQCYISTLNSAKYSIYQNGKERPGASFSCSKCLQCVSECPNGSLTYRFAFSPLKTGKQVNMKKK</sequence>
<keyword evidence="3" id="KW-0479">Metal-binding</keyword>
<reference evidence="9 12" key="2">
    <citation type="submission" date="2019-10" db="EMBL/GenBank/DDBJ databases">
        <title>Prolixibacter strains distinguished by the presence of nitrate reductase genes were adept at nitrate-dependent anaerobic corrosion of metallic iron and carbon steel.</title>
        <authorList>
            <person name="Iino T."/>
            <person name="Shono N."/>
            <person name="Ito K."/>
            <person name="Nakamura R."/>
            <person name="Sueoka K."/>
            <person name="Harayama S."/>
            <person name="Ohkuma M."/>
        </authorList>
    </citation>
    <scope>NUCLEOTIDE SEQUENCE [LARGE SCALE GENOMIC DNA]</scope>
    <source>
        <strain evidence="9 12">MIC1-1</strain>
    </source>
</reference>
<dbReference type="GO" id="GO:0005886">
    <property type="term" value="C:plasma membrane"/>
    <property type="evidence" value="ECO:0007669"/>
    <property type="project" value="TreeGrafter"/>
</dbReference>
<protein>
    <submittedName>
        <fullName evidence="10">4Fe-4S binding protein</fullName>
    </submittedName>
</protein>
<dbReference type="EMBL" id="BLAU01000001">
    <property type="protein sequence ID" value="GET23587.1"/>
    <property type="molecule type" value="Genomic_DNA"/>
</dbReference>
<dbReference type="InterPro" id="IPR051684">
    <property type="entry name" value="Electron_Trans/Redox"/>
</dbReference>
<evidence type="ECO:0000256" key="7">
    <source>
        <dbReference type="SAM" id="Phobius"/>
    </source>
</evidence>
<evidence type="ECO:0000256" key="6">
    <source>
        <dbReference type="ARBA" id="ARBA00023014"/>
    </source>
</evidence>
<dbReference type="AlphaFoldDB" id="A0A2P8C5M1"/>
<dbReference type="Gene3D" id="3.30.70.20">
    <property type="match status" value="1"/>
</dbReference>
<dbReference type="OrthoDB" id="9810688at2"/>
<keyword evidence="4" id="KW-0249">Electron transport</keyword>
<keyword evidence="6" id="KW-0411">Iron-sulfur</keyword>
<comment type="caution">
    <text evidence="10">The sequence shown here is derived from an EMBL/GenBank/DDBJ whole genome shotgun (WGS) entry which is preliminary data.</text>
</comment>
<evidence type="ECO:0000256" key="2">
    <source>
        <dbReference type="ARBA" id="ARBA00022485"/>
    </source>
</evidence>
<keyword evidence="7" id="KW-0472">Membrane</keyword>
<keyword evidence="1" id="KW-0813">Transport</keyword>
<keyword evidence="2" id="KW-0004">4Fe-4S</keyword>
<dbReference type="Proteomes" id="UP000240621">
    <property type="component" value="Unassembled WGS sequence"/>
</dbReference>
<evidence type="ECO:0000256" key="1">
    <source>
        <dbReference type="ARBA" id="ARBA00022448"/>
    </source>
</evidence>
<feature type="transmembrane region" description="Helical" evidence="7">
    <location>
        <begin position="16"/>
        <end position="34"/>
    </location>
</feature>
<dbReference type="Pfam" id="PF13237">
    <property type="entry name" value="Fer4_10"/>
    <property type="match status" value="1"/>
</dbReference>
<keyword evidence="7" id="KW-0812">Transmembrane</keyword>
<evidence type="ECO:0000256" key="4">
    <source>
        <dbReference type="ARBA" id="ARBA00022982"/>
    </source>
</evidence>
<evidence type="ECO:0000256" key="5">
    <source>
        <dbReference type="ARBA" id="ARBA00023004"/>
    </source>
</evidence>
<dbReference type="PANTHER" id="PTHR30176">
    <property type="entry name" value="FERREDOXIN-TYPE PROTEIN NAPH"/>
    <property type="match status" value="1"/>
</dbReference>
<evidence type="ECO:0000313" key="9">
    <source>
        <dbReference type="EMBL" id="GET23587.1"/>
    </source>
</evidence>
<dbReference type="InterPro" id="IPR017896">
    <property type="entry name" value="4Fe4S_Fe-S-bd"/>
</dbReference>
<keyword evidence="7" id="KW-1133">Transmembrane helix</keyword>
<dbReference type="SUPFAM" id="SSF54862">
    <property type="entry name" value="4Fe-4S ferredoxins"/>
    <property type="match status" value="1"/>
</dbReference>
<evidence type="ECO:0000313" key="10">
    <source>
        <dbReference type="EMBL" id="PSK80259.1"/>
    </source>
</evidence>
<evidence type="ECO:0000313" key="11">
    <source>
        <dbReference type="Proteomes" id="UP000240621"/>
    </source>
</evidence>
<dbReference type="PANTHER" id="PTHR30176:SF3">
    <property type="entry name" value="FERREDOXIN-TYPE PROTEIN NAPH"/>
    <property type="match status" value="1"/>
</dbReference>
<organism evidence="10 11">
    <name type="scientific">Prolixibacter denitrificans</name>
    <dbReference type="NCBI Taxonomy" id="1541063"/>
    <lineage>
        <taxon>Bacteria</taxon>
        <taxon>Pseudomonadati</taxon>
        <taxon>Bacteroidota</taxon>
        <taxon>Bacteroidia</taxon>
        <taxon>Marinilabiliales</taxon>
        <taxon>Prolixibacteraceae</taxon>
        <taxon>Prolixibacter</taxon>
    </lineage>
</organism>
<keyword evidence="12" id="KW-1185">Reference proteome</keyword>
<evidence type="ECO:0000256" key="3">
    <source>
        <dbReference type="ARBA" id="ARBA00022723"/>
    </source>
</evidence>
<evidence type="ECO:0000259" key="8">
    <source>
        <dbReference type="PROSITE" id="PS51379"/>
    </source>
</evidence>
<feature type="domain" description="4Fe-4S ferredoxin-type" evidence="8">
    <location>
        <begin position="138"/>
        <end position="168"/>
    </location>
</feature>
<dbReference type="EMBL" id="PYGC01000019">
    <property type="protein sequence ID" value="PSK80259.1"/>
    <property type="molecule type" value="Genomic_DNA"/>
</dbReference>
<name>A0A2P8C5M1_9BACT</name>
<feature type="domain" description="4Fe-4S ferredoxin-type" evidence="8">
    <location>
        <begin position="103"/>
        <end position="132"/>
    </location>
</feature>
<proteinExistence type="predicted"/>
<dbReference type="Proteomes" id="UP000396862">
    <property type="component" value="Unassembled WGS sequence"/>
</dbReference>
<accession>A0A2P8C5M1</accession>
<dbReference type="PROSITE" id="PS51379">
    <property type="entry name" value="4FE4S_FER_2"/>
    <property type="match status" value="2"/>
</dbReference>
<reference evidence="10 11" key="1">
    <citation type="submission" date="2018-03" db="EMBL/GenBank/DDBJ databases">
        <title>Genomic Encyclopedia of Archaeal and Bacterial Type Strains, Phase II (KMG-II): from individual species to whole genera.</title>
        <authorList>
            <person name="Goeker M."/>
        </authorList>
    </citation>
    <scope>NUCLEOTIDE SEQUENCE [LARGE SCALE GENOMIC DNA]</scope>
    <source>
        <strain evidence="10 11">DSM 27267</strain>
    </source>
</reference>